<keyword evidence="2" id="KW-0732">Signal</keyword>
<dbReference type="EMBL" id="RRCF01000002">
    <property type="protein sequence ID" value="RRJ21025.1"/>
    <property type="molecule type" value="Genomic_DNA"/>
</dbReference>
<evidence type="ECO:0000256" key="1">
    <source>
        <dbReference type="PROSITE-ProRule" id="PRU00339"/>
    </source>
</evidence>
<dbReference type="Proteomes" id="UP000276260">
    <property type="component" value="Unassembled WGS sequence"/>
</dbReference>
<dbReference type="Pfam" id="PF13181">
    <property type="entry name" value="TPR_8"/>
    <property type="match status" value="1"/>
</dbReference>
<dbReference type="InterPro" id="IPR013360">
    <property type="entry name" value="Pilus_4_PilW"/>
</dbReference>
<proteinExistence type="predicted"/>
<dbReference type="InterPro" id="IPR019734">
    <property type="entry name" value="TPR_rpt"/>
</dbReference>
<feature type="chain" id="PRO_5018273227" evidence="2">
    <location>
        <begin position="19"/>
        <end position="438"/>
    </location>
</feature>
<keyword evidence="1" id="KW-0802">TPR repeat</keyword>
<dbReference type="AlphaFoldDB" id="A0A3P3QJ01"/>
<dbReference type="InterPro" id="IPR018392">
    <property type="entry name" value="LysM"/>
</dbReference>
<dbReference type="NCBIfam" id="TIGR02521">
    <property type="entry name" value="type_IV_pilW"/>
    <property type="match status" value="1"/>
</dbReference>
<accession>A0A3P3QJ01</accession>
<evidence type="ECO:0000259" key="3">
    <source>
        <dbReference type="PROSITE" id="PS51782"/>
    </source>
</evidence>
<dbReference type="RefSeq" id="WP_052749221.1">
    <property type="nucleotide sequence ID" value="NZ_LAVS01000003.1"/>
</dbReference>
<dbReference type="SMART" id="SM00028">
    <property type="entry name" value="TPR"/>
    <property type="match status" value="4"/>
</dbReference>
<keyword evidence="5" id="KW-1185">Reference proteome</keyword>
<gene>
    <name evidence="4" type="primary">pilW</name>
    <name evidence="4" type="ORF">EIK76_09060</name>
</gene>
<dbReference type="CDD" id="cd00118">
    <property type="entry name" value="LysM"/>
    <property type="match status" value="2"/>
</dbReference>
<dbReference type="InterPro" id="IPR011990">
    <property type="entry name" value="TPR-like_helical_dom_sf"/>
</dbReference>
<organism evidence="4 5">
    <name type="scientific">Rheinheimera mesophila</name>
    <dbReference type="NCBI Taxonomy" id="1547515"/>
    <lineage>
        <taxon>Bacteria</taxon>
        <taxon>Pseudomonadati</taxon>
        <taxon>Pseudomonadota</taxon>
        <taxon>Gammaproteobacteria</taxon>
        <taxon>Chromatiales</taxon>
        <taxon>Chromatiaceae</taxon>
        <taxon>Rheinheimera</taxon>
    </lineage>
</organism>
<dbReference type="PROSITE" id="PS51782">
    <property type="entry name" value="LYSM"/>
    <property type="match status" value="2"/>
</dbReference>
<dbReference type="Gene3D" id="1.25.40.10">
    <property type="entry name" value="Tetratricopeptide repeat domain"/>
    <property type="match status" value="1"/>
</dbReference>
<comment type="caution">
    <text evidence="4">The sequence shown here is derived from an EMBL/GenBank/DDBJ whole genome shotgun (WGS) entry which is preliminary data.</text>
</comment>
<dbReference type="PANTHER" id="PTHR33734:SF22">
    <property type="entry name" value="MEMBRANE-BOUND LYTIC MUREIN TRANSGLYCOSYLASE D"/>
    <property type="match status" value="1"/>
</dbReference>
<dbReference type="InterPro" id="IPR036779">
    <property type="entry name" value="LysM_dom_sf"/>
</dbReference>
<dbReference type="SUPFAM" id="SSF48452">
    <property type="entry name" value="TPR-like"/>
    <property type="match status" value="1"/>
</dbReference>
<dbReference type="Pfam" id="PF13431">
    <property type="entry name" value="TPR_17"/>
    <property type="match status" value="1"/>
</dbReference>
<evidence type="ECO:0000313" key="4">
    <source>
        <dbReference type="EMBL" id="RRJ21025.1"/>
    </source>
</evidence>
<protein>
    <submittedName>
        <fullName evidence="4">Type IV pilus biogenesis/stability protein PilW</fullName>
    </submittedName>
</protein>
<dbReference type="SUPFAM" id="SSF54106">
    <property type="entry name" value="LysM domain"/>
    <property type="match status" value="2"/>
</dbReference>
<feature type="domain" description="LysM" evidence="3">
    <location>
        <begin position="326"/>
        <end position="370"/>
    </location>
</feature>
<dbReference type="OrthoDB" id="9814042at2"/>
<evidence type="ECO:0000256" key="2">
    <source>
        <dbReference type="SAM" id="SignalP"/>
    </source>
</evidence>
<dbReference type="PROSITE" id="PS50005">
    <property type="entry name" value="TPR"/>
    <property type="match status" value="1"/>
</dbReference>
<reference evidence="4 5" key="1">
    <citation type="submission" date="2018-11" db="EMBL/GenBank/DDBJ databases">
        <title>Draft genome analysis of Rheinheimera mesophila isolated from an industrial waste site.</title>
        <authorList>
            <person name="Yu Q."/>
            <person name="Qi Y."/>
            <person name="Zhang H."/>
            <person name="Lu Y."/>
            <person name="Pu J."/>
        </authorList>
    </citation>
    <scope>NUCLEOTIDE SEQUENCE [LARGE SCALE GENOMIC DNA]</scope>
    <source>
        <strain evidence="4 5">IITR13</strain>
    </source>
</reference>
<dbReference type="PANTHER" id="PTHR33734">
    <property type="entry name" value="LYSM DOMAIN-CONTAINING GPI-ANCHORED PROTEIN 2"/>
    <property type="match status" value="1"/>
</dbReference>
<dbReference type="Pfam" id="PF01476">
    <property type="entry name" value="LysM"/>
    <property type="match status" value="2"/>
</dbReference>
<evidence type="ECO:0000313" key="5">
    <source>
        <dbReference type="Proteomes" id="UP000276260"/>
    </source>
</evidence>
<feature type="signal peptide" evidence="2">
    <location>
        <begin position="1"/>
        <end position="18"/>
    </location>
</feature>
<feature type="repeat" description="TPR" evidence="1">
    <location>
        <begin position="76"/>
        <end position="109"/>
    </location>
</feature>
<dbReference type="SMART" id="SM00257">
    <property type="entry name" value="LysM"/>
    <property type="match status" value="2"/>
</dbReference>
<name>A0A3P3QJ01_9GAMM</name>
<feature type="domain" description="LysM" evidence="3">
    <location>
        <begin position="386"/>
        <end position="430"/>
    </location>
</feature>
<dbReference type="PROSITE" id="PS50293">
    <property type="entry name" value="TPR_REGION"/>
    <property type="match status" value="1"/>
</dbReference>
<sequence>MKKLRLFACVMFSLQLAACVTETTVVGSDRQVRPKTDEKEAARTRIALGINYLQRGDNAQAKFNLEKAKSLAPELAEVHNAMAYYYQQVAEYDAAEKSYQKAIDLEPDNADSYNNYGAFLCQRGKYQQAEQLLLQAISRPGYIRAADSYENIALCRLEQKDFIQAKSYLDLSIKHNASRPSALFNLASVHYAMTDLSAAQVLLDRMQNASQISPRSVLLSYQIAQEQQDYSRMQTAEQLLLTTYPQSQESLLFSQGKLNESEFSKLRQDYKQQLLQQPAEQRKTGVVQPKIKITRKKPPAVVAIQPEIVPAERTTETQSQAETLVQQHEVQQDETLYGIAERYSVTISDIISWNSLRDNQPIVRGQILWIGQQAPRQIEPQIEVPERYQIQYGDTLFRISMRYRVKLTSLLQWNNLTEQSPIRAGQFIYLKDPAQLEL</sequence>
<dbReference type="Gene3D" id="3.10.350.10">
    <property type="entry name" value="LysM domain"/>
    <property type="match status" value="2"/>
</dbReference>